<evidence type="ECO:0000256" key="1">
    <source>
        <dbReference type="SAM" id="MobiDB-lite"/>
    </source>
</evidence>
<gene>
    <name evidence="2" type="ORF">OVN521_LOCUS28279</name>
</gene>
<evidence type="ECO:0000313" key="2">
    <source>
        <dbReference type="EMBL" id="CAF4236608.1"/>
    </source>
</evidence>
<organism evidence="2 3">
    <name type="scientific">Rotaria magnacalcarata</name>
    <dbReference type="NCBI Taxonomy" id="392030"/>
    <lineage>
        <taxon>Eukaryota</taxon>
        <taxon>Metazoa</taxon>
        <taxon>Spiralia</taxon>
        <taxon>Gnathifera</taxon>
        <taxon>Rotifera</taxon>
        <taxon>Eurotatoria</taxon>
        <taxon>Bdelloidea</taxon>
        <taxon>Philodinida</taxon>
        <taxon>Philodinidae</taxon>
        <taxon>Rotaria</taxon>
    </lineage>
</organism>
<sequence length="138" mass="15082">MRHELICLEYENGEWKLKPGEAFQELRETRSDTPTSVTASSAQNVFAISIIGDTGNGKTFTTRELLSLDDKDLGAPFIGDAGTESPTSCNITCFKAENITVNLLASTRTNEGESRNYFANGQDGARDNRLAQDEIGRS</sequence>
<dbReference type="EMBL" id="CAJOBG010008158">
    <property type="protein sequence ID" value="CAF4236608.1"/>
    <property type="molecule type" value="Genomic_DNA"/>
</dbReference>
<comment type="caution">
    <text evidence="2">The sequence shown here is derived from an EMBL/GenBank/DDBJ whole genome shotgun (WGS) entry which is preliminary data.</text>
</comment>
<protein>
    <submittedName>
        <fullName evidence="2">Uncharacterized protein</fullName>
    </submittedName>
</protein>
<reference evidence="2" key="1">
    <citation type="submission" date="2021-02" db="EMBL/GenBank/DDBJ databases">
        <authorList>
            <person name="Nowell W R."/>
        </authorList>
    </citation>
    <scope>NUCLEOTIDE SEQUENCE</scope>
</reference>
<evidence type="ECO:0000313" key="3">
    <source>
        <dbReference type="Proteomes" id="UP000663866"/>
    </source>
</evidence>
<proteinExistence type="predicted"/>
<accession>A0A820DU74</accession>
<dbReference type="AlphaFoldDB" id="A0A820DU74"/>
<keyword evidence="3" id="KW-1185">Reference proteome</keyword>
<name>A0A820DU74_9BILA</name>
<feature type="compositionally biased region" description="Basic and acidic residues" evidence="1">
    <location>
        <begin position="124"/>
        <end position="138"/>
    </location>
</feature>
<feature type="region of interest" description="Disordered" evidence="1">
    <location>
        <begin position="114"/>
        <end position="138"/>
    </location>
</feature>
<dbReference type="Proteomes" id="UP000663866">
    <property type="component" value="Unassembled WGS sequence"/>
</dbReference>